<dbReference type="OrthoDB" id="278173at2"/>
<dbReference type="EMBL" id="SIHI01000018">
    <property type="protein sequence ID" value="TWT49802.1"/>
    <property type="molecule type" value="Genomic_DNA"/>
</dbReference>
<protein>
    <recommendedName>
        <fullName evidence="4">Double zinc ribbon</fullName>
    </recommendedName>
</protein>
<keyword evidence="1" id="KW-0472">Membrane</keyword>
<keyword evidence="1" id="KW-1133">Transmembrane helix</keyword>
<evidence type="ECO:0000313" key="3">
    <source>
        <dbReference type="Proteomes" id="UP000317243"/>
    </source>
</evidence>
<keyword evidence="3" id="KW-1185">Reference proteome</keyword>
<accession>A0A5C5WIZ4</accession>
<feature type="transmembrane region" description="Helical" evidence="1">
    <location>
        <begin position="273"/>
        <end position="294"/>
    </location>
</feature>
<dbReference type="AlphaFoldDB" id="A0A5C5WIZ4"/>
<feature type="transmembrane region" description="Helical" evidence="1">
    <location>
        <begin position="179"/>
        <end position="206"/>
    </location>
</feature>
<proteinExistence type="predicted"/>
<feature type="transmembrane region" description="Helical" evidence="1">
    <location>
        <begin position="143"/>
        <end position="167"/>
    </location>
</feature>
<comment type="caution">
    <text evidence="2">The sequence shown here is derived from an EMBL/GenBank/DDBJ whole genome shotgun (WGS) entry which is preliminary data.</text>
</comment>
<keyword evidence="1" id="KW-0812">Transmembrane</keyword>
<gene>
    <name evidence="2" type="ORF">KOR42_38740</name>
</gene>
<name>A0A5C5WIZ4_9PLAN</name>
<evidence type="ECO:0008006" key="4">
    <source>
        <dbReference type="Google" id="ProtNLM"/>
    </source>
</evidence>
<evidence type="ECO:0000313" key="2">
    <source>
        <dbReference type="EMBL" id="TWT49802.1"/>
    </source>
</evidence>
<sequence>MTIEFYCPECQAYLRANATKAGLSVQCPHCNGRTWVPFESEPQFDGDEFSEWEEPVVDDSANEPALLVREERLSPTSQIDESDSSQISKCPRCGSAKLQKNQKCVRCELGAEGVSPATPGEVDLSRILSDTWSIYTKNFPSCYAVTLIDLLFTVLGLIFSLMIGGVCASISQQPPEIAILLFFVVSLLGMSVCFAVLAVGHLSFYLDLCRTRTPDLQKSFEFRGPIGTLLISGIIYWMTFVLIFPLFFLWPFGRIVVDQNQRGVSPLRGALRLTLRNLDFSLSLGVLKIGAFFAANLIPVVGQILIVPYLAILNTVAYLHLIGEQDSFDD</sequence>
<reference evidence="2 3" key="1">
    <citation type="submission" date="2019-02" db="EMBL/GenBank/DDBJ databases">
        <title>Deep-cultivation of Planctomycetes and their phenomic and genomic characterization uncovers novel biology.</title>
        <authorList>
            <person name="Wiegand S."/>
            <person name="Jogler M."/>
            <person name="Boedeker C."/>
            <person name="Pinto D."/>
            <person name="Vollmers J."/>
            <person name="Rivas-Marin E."/>
            <person name="Kohn T."/>
            <person name="Peeters S.H."/>
            <person name="Heuer A."/>
            <person name="Rast P."/>
            <person name="Oberbeckmann S."/>
            <person name="Bunk B."/>
            <person name="Jeske O."/>
            <person name="Meyerdierks A."/>
            <person name="Storesund J.E."/>
            <person name="Kallscheuer N."/>
            <person name="Luecker S."/>
            <person name="Lage O.M."/>
            <person name="Pohl T."/>
            <person name="Merkel B.J."/>
            <person name="Hornburger P."/>
            <person name="Mueller R.-W."/>
            <person name="Bruemmer F."/>
            <person name="Labrenz M."/>
            <person name="Spormann A.M."/>
            <person name="Op Den Camp H."/>
            <person name="Overmann J."/>
            <person name="Amann R."/>
            <person name="Jetten M.S.M."/>
            <person name="Mascher T."/>
            <person name="Medema M.H."/>
            <person name="Devos D.P."/>
            <person name="Kaster A.-K."/>
            <person name="Ovreas L."/>
            <person name="Rohde M."/>
            <person name="Galperin M.Y."/>
            <person name="Jogler C."/>
        </authorList>
    </citation>
    <scope>NUCLEOTIDE SEQUENCE [LARGE SCALE GENOMIC DNA]</scope>
    <source>
        <strain evidence="2 3">KOR42</strain>
    </source>
</reference>
<feature type="transmembrane region" description="Helical" evidence="1">
    <location>
        <begin position="300"/>
        <end position="321"/>
    </location>
</feature>
<organism evidence="2 3">
    <name type="scientific">Thalassoglobus neptunius</name>
    <dbReference type="NCBI Taxonomy" id="1938619"/>
    <lineage>
        <taxon>Bacteria</taxon>
        <taxon>Pseudomonadati</taxon>
        <taxon>Planctomycetota</taxon>
        <taxon>Planctomycetia</taxon>
        <taxon>Planctomycetales</taxon>
        <taxon>Planctomycetaceae</taxon>
        <taxon>Thalassoglobus</taxon>
    </lineage>
</organism>
<evidence type="ECO:0000256" key="1">
    <source>
        <dbReference type="SAM" id="Phobius"/>
    </source>
</evidence>
<dbReference type="RefSeq" id="WP_146511294.1">
    <property type="nucleotide sequence ID" value="NZ_SIHI01000018.1"/>
</dbReference>
<dbReference type="Proteomes" id="UP000317243">
    <property type="component" value="Unassembled WGS sequence"/>
</dbReference>
<feature type="transmembrane region" description="Helical" evidence="1">
    <location>
        <begin position="226"/>
        <end position="252"/>
    </location>
</feature>